<dbReference type="InterPro" id="IPR032675">
    <property type="entry name" value="LRR_dom_sf"/>
</dbReference>
<reference evidence="7" key="1">
    <citation type="submission" date="2025-08" db="UniProtKB">
        <authorList>
            <consortium name="RefSeq"/>
        </authorList>
    </citation>
    <scope>IDENTIFICATION</scope>
</reference>
<evidence type="ECO:0000256" key="1">
    <source>
        <dbReference type="ARBA" id="ARBA00014201"/>
    </source>
</evidence>
<dbReference type="Proteomes" id="UP001652741">
    <property type="component" value="Chromosome ssa23"/>
</dbReference>
<evidence type="ECO:0000256" key="2">
    <source>
        <dbReference type="ARBA" id="ARBA00022553"/>
    </source>
</evidence>
<dbReference type="Bgee" id="ENSSSAG00000063775">
    <property type="expression patterns" value="Expressed in ovary and 23 other cell types or tissues"/>
</dbReference>
<dbReference type="OMA" id="VVSDSWH"/>
<dbReference type="AlphaFoldDB" id="A0A1S3PAR8"/>
<sequence>MPAPYLEQIRRAKEWQDAKVSFSNTPTLKEICLKTVSRHMDVLDKKALDLPISLIKELLQRLNIVDLDRIQPAVNRKGISTSFVWAGILRRISGPRKGSTILTEDEWREMSMHKLFNLAFYGFRFGGDTKYLLNVNFNSLLLVMAKYIQHLVLRTSRPHGYFFARRSVLSVLEKGVRCIQLGESTQLREWPSDVLYTLHRLLDHGAARDVIINQSPDPRLLAWILHGRGPRSKSHQCPIESMQGDMVKCCPAPNTAGSSAGDAEAANCQVPEEEEFDEEDNNGGTPCKRPRLSIASAKAELDMTSSPCQCMVPKPLCQMFIPSAGHSTEICHKGQIHSLKINDFRGGVFPVLLPLLPSWLCLHSLSLQSAWTFEEGDALSLAESLQQLSATPGCSLIELSVGSLTHPALMESLLNACPTLRSFSMEIHPVAEYHRAPLRSIPQPAHHAELSLEKLCVKVPKLRTSVESLMCVLLRSPRLTSLHVSGINSSTGFSPSHLLNTVAESNRHLKELTLEDINLSDCHCAIFQLLDNYCMLEALSLKDCRLLEKCSDKEDVVRQLVNSLKKVSSLQSLNLAQNRLAKTVTVLGELFKGPSPSTVKELNISSNFIQPPELLELGKLLETHRPPQRLLLTLKSNPLDRDMELRDTALGTLSHLCDLITDHWNSRDTMADHISVM</sequence>
<evidence type="ECO:0000256" key="3">
    <source>
        <dbReference type="ARBA" id="ARBA00022614"/>
    </source>
</evidence>
<dbReference type="RefSeq" id="XP_014024649.1">
    <property type="nucleotide sequence ID" value="XM_014169174.2"/>
</dbReference>
<accession>A0A1S3PAR8</accession>
<evidence type="ECO:0000313" key="7">
    <source>
        <dbReference type="RefSeq" id="XP_014024649.1"/>
    </source>
</evidence>
<evidence type="ECO:0000313" key="6">
    <source>
        <dbReference type="Proteomes" id="UP001652741"/>
    </source>
</evidence>
<keyword evidence="3" id="KW-0433">Leucine-rich repeat</keyword>
<evidence type="ECO:0000256" key="5">
    <source>
        <dbReference type="ARBA" id="ARBA00022786"/>
    </source>
</evidence>
<dbReference type="PaxDb" id="8030-ENSSSAP00000071880"/>
<dbReference type="PANTHER" id="PTHR15354:SF1">
    <property type="entry name" value="LEUCINE-RICH REPEAT-CONTAINING PROTEIN 41"/>
    <property type="match status" value="1"/>
</dbReference>
<dbReference type="InterPro" id="IPR026137">
    <property type="entry name" value="Leu_rpt_41"/>
</dbReference>
<organism evidence="6 7">
    <name type="scientific">Salmo salar</name>
    <name type="common">Atlantic salmon</name>
    <dbReference type="NCBI Taxonomy" id="8030"/>
    <lineage>
        <taxon>Eukaryota</taxon>
        <taxon>Metazoa</taxon>
        <taxon>Chordata</taxon>
        <taxon>Craniata</taxon>
        <taxon>Vertebrata</taxon>
        <taxon>Euteleostomi</taxon>
        <taxon>Actinopterygii</taxon>
        <taxon>Neopterygii</taxon>
        <taxon>Teleostei</taxon>
        <taxon>Protacanthopterygii</taxon>
        <taxon>Salmoniformes</taxon>
        <taxon>Salmonidae</taxon>
        <taxon>Salmoninae</taxon>
        <taxon>Salmo</taxon>
    </lineage>
</organism>
<dbReference type="Gene3D" id="3.80.10.10">
    <property type="entry name" value="Ribonuclease Inhibitor"/>
    <property type="match status" value="1"/>
</dbReference>
<name>A0A1S3PAR8_SALSA</name>
<keyword evidence="6" id="KW-1185">Reference proteome</keyword>
<dbReference type="SUPFAM" id="SSF52047">
    <property type="entry name" value="RNI-like"/>
    <property type="match status" value="1"/>
</dbReference>
<keyword evidence="4" id="KW-0677">Repeat</keyword>
<keyword evidence="5" id="KW-0833">Ubl conjugation pathway</keyword>
<keyword evidence="2" id="KW-0597">Phosphoprotein</keyword>
<proteinExistence type="predicted"/>
<dbReference type="KEGG" id="sasa:106584186"/>
<dbReference type="OrthoDB" id="9415738at2759"/>
<gene>
    <name evidence="7" type="primary">lrrc41</name>
</gene>
<protein>
    <recommendedName>
        <fullName evidence="1">Leucine-rich repeat-containing protein 41</fullName>
    </recommendedName>
</protein>
<dbReference type="STRING" id="8030.ENSSSAP00000071880"/>
<dbReference type="PANTHER" id="PTHR15354">
    <property type="entry name" value="MUF1"/>
    <property type="match status" value="1"/>
</dbReference>
<evidence type="ECO:0000256" key="4">
    <source>
        <dbReference type="ARBA" id="ARBA00022737"/>
    </source>
</evidence>